<feature type="transmembrane region" description="Helical" evidence="6">
    <location>
        <begin position="127"/>
        <end position="149"/>
    </location>
</feature>
<feature type="transmembrane region" description="Helical" evidence="6">
    <location>
        <begin position="83"/>
        <end position="107"/>
    </location>
</feature>
<feature type="transmembrane region" description="Helical" evidence="6">
    <location>
        <begin position="7"/>
        <end position="27"/>
    </location>
</feature>
<dbReference type="InterPro" id="IPR050833">
    <property type="entry name" value="Poly_Biosynth_Transport"/>
</dbReference>
<proteinExistence type="predicted"/>
<comment type="subcellular location">
    <subcellularLocation>
        <location evidence="1">Cell membrane</location>
        <topology evidence="1">Multi-pass membrane protein</topology>
    </subcellularLocation>
</comment>
<protein>
    <submittedName>
        <fullName evidence="7">O-antigen/teichoic acid export membrane protein</fullName>
    </submittedName>
</protein>
<keyword evidence="4 6" id="KW-1133">Transmembrane helix</keyword>
<evidence type="ECO:0000256" key="1">
    <source>
        <dbReference type="ARBA" id="ARBA00004651"/>
    </source>
</evidence>
<comment type="caution">
    <text evidence="7">The sequence shown here is derived from an EMBL/GenBank/DDBJ whole genome shotgun (WGS) entry which is preliminary data.</text>
</comment>
<keyword evidence="5 6" id="KW-0472">Membrane</keyword>
<dbReference type="PANTHER" id="PTHR30250:SF26">
    <property type="entry name" value="PSMA PROTEIN"/>
    <property type="match status" value="1"/>
</dbReference>
<reference evidence="7 8" key="1">
    <citation type="submission" date="2020-08" db="EMBL/GenBank/DDBJ databases">
        <title>Genomic Encyclopedia of Type Strains, Phase IV (KMG-IV): sequencing the most valuable type-strain genomes for metagenomic binning, comparative biology and taxonomic classification.</title>
        <authorList>
            <person name="Goeker M."/>
        </authorList>
    </citation>
    <scope>NUCLEOTIDE SEQUENCE [LARGE SCALE GENOMIC DNA]</scope>
    <source>
        <strain evidence="7 8">DSM 26963</strain>
    </source>
</reference>
<dbReference type="GO" id="GO:0005886">
    <property type="term" value="C:plasma membrane"/>
    <property type="evidence" value="ECO:0007669"/>
    <property type="project" value="UniProtKB-SubCell"/>
</dbReference>
<accession>A0A7W8D1V7</accession>
<dbReference type="RefSeq" id="WP_183376931.1">
    <property type="nucleotide sequence ID" value="NZ_JACHHD010000024.1"/>
</dbReference>
<name>A0A7W8D1V7_9FIRM</name>
<dbReference type="EMBL" id="JACHHD010000024">
    <property type="protein sequence ID" value="MBB5185715.1"/>
    <property type="molecule type" value="Genomic_DNA"/>
</dbReference>
<dbReference type="Pfam" id="PF01943">
    <property type="entry name" value="Polysacc_synt"/>
    <property type="match status" value="1"/>
</dbReference>
<keyword evidence="3 6" id="KW-0812">Transmembrane</keyword>
<dbReference type="AlphaFoldDB" id="A0A7W8D1V7"/>
<evidence type="ECO:0000256" key="6">
    <source>
        <dbReference type="SAM" id="Phobius"/>
    </source>
</evidence>
<evidence type="ECO:0000256" key="5">
    <source>
        <dbReference type="ARBA" id="ARBA00023136"/>
    </source>
</evidence>
<feature type="transmembrane region" description="Helical" evidence="6">
    <location>
        <begin position="304"/>
        <end position="325"/>
    </location>
</feature>
<feature type="transmembrane region" description="Helical" evidence="6">
    <location>
        <begin position="434"/>
        <end position="457"/>
    </location>
</feature>
<feature type="transmembrane region" description="Helical" evidence="6">
    <location>
        <begin position="469"/>
        <end position="492"/>
    </location>
</feature>
<feature type="transmembrane region" description="Helical" evidence="6">
    <location>
        <begin position="405"/>
        <end position="422"/>
    </location>
</feature>
<dbReference type="Proteomes" id="UP000521313">
    <property type="component" value="Unassembled WGS sequence"/>
</dbReference>
<feature type="transmembrane region" description="Helical" evidence="6">
    <location>
        <begin position="184"/>
        <end position="201"/>
    </location>
</feature>
<feature type="transmembrane region" description="Helical" evidence="6">
    <location>
        <begin position="379"/>
        <end position="399"/>
    </location>
</feature>
<evidence type="ECO:0000256" key="3">
    <source>
        <dbReference type="ARBA" id="ARBA00022692"/>
    </source>
</evidence>
<sequence>MKDRFFIINLICQLIVFCSNMIINFFLTPYVLEKLGTEAYGFIGLINNFVSYINIITIALNSMAGRYITLSYHKSKKEEAEEYFSSVFFANVVLSLLVFFAMIVLLINVTSLLNIPYNLIEDVQITIIFSCINTIVSLLAVVFGIAAFIKNKLYKNSITQMVSALVRVFVMIFAFVLFQAHMWYYSLAALIATFSMMLLQMKVTKSLCPELSVKKNKLRWEKVIRIVKSGVWVSVESFNKILQTGLDLLIANLFVGANATGVLSVSKTIPNVLVQITTTITSVFNPELAKLYAEGKFDDLKDGFLFTIRFLSLLMIVPLVGFIVFGNEFYSLWLPERSLSEIDLIQTLSVLSLLPLLVNAYVEGLYYANTLTNKIKGSVLITLFFSVMSIVVEFVLLNITNINPLYIIAGTSSFFLIIRYLLVTPLYSAYVLNLPLLSFFPALLKAILVSLIVYGSFYLVKSFVMIDSWITFLIVCGSCGVIGYLMVFILLLNSREKKKVKTMIVRRKNGNSM</sequence>
<evidence type="ECO:0000313" key="8">
    <source>
        <dbReference type="Proteomes" id="UP000521313"/>
    </source>
</evidence>
<gene>
    <name evidence="7" type="ORF">HNQ43_001795</name>
</gene>
<evidence type="ECO:0000313" key="7">
    <source>
        <dbReference type="EMBL" id="MBB5185715.1"/>
    </source>
</evidence>
<organism evidence="7 8">
    <name type="scientific">Faecalicoccus acidiformans</name>
    <dbReference type="NCBI Taxonomy" id="915173"/>
    <lineage>
        <taxon>Bacteria</taxon>
        <taxon>Bacillati</taxon>
        <taxon>Bacillota</taxon>
        <taxon>Erysipelotrichia</taxon>
        <taxon>Erysipelotrichales</taxon>
        <taxon>Erysipelotrichaceae</taxon>
        <taxon>Faecalicoccus</taxon>
    </lineage>
</organism>
<evidence type="ECO:0000256" key="4">
    <source>
        <dbReference type="ARBA" id="ARBA00022989"/>
    </source>
</evidence>
<feature type="transmembrane region" description="Helical" evidence="6">
    <location>
        <begin position="161"/>
        <end position="178"/>
    </location>
</feature>
<dbReference type="PANTHER" id="PTHR30250">
    <property type="entry name" value="PST FAMILY PREDICTED COLANIC ACID TRANSPORTER"/>
    <property type="match status" value="1"/>
</dbReference>
<feature type="transmembrane region" description="Helical" evidence="6">
    <location>
        <begin position="39"/>
        <end position="62"/>
    </location>
</feature>
<dbReference type="InterPro" id="IPR002797">
    <property type="entry name" value="Polysacc_synth"/>
</dbReference>
<keyword evidence="2" id="KW-1003">Cell membrane</keyword>
<evidence type="ECO:0000256" key="2">
    <source>
        <dbReference type="ARBA" id="ARBA00022475"/>
    </source>
</evidence>
<feature type="transmembrane region" description="Helical" evidence="6">
    <location>
        <begin position="345"/>
        <end position="367"/>
    </location>
</feature>